<gene>
    <name evidence="5" type="ORF">CVIRNUC_010723</name>
</gene>
<dbReference type="AlphaFoldDB" id="A0AAV1IJJ4"/>
<accession>A0AAV1IJJ4</accession>
<dbReference type="EMBL" id="CAUYUE010000017">
    <property type="protein sequence ID" value="CAK0787503.1"/>
    <property type="molecule type" value="Genomic_DNA"/>
</dbReference>
<dbReference type="PANTHER" id="PTHR31747:SF3">
    <property type="entry name" value="PROTEIN LSD1"/>
    <property type="match status" value="1"/>
</dbReference>
<reference evidence="5 6" key="1">
    <citation type="submission" date="2023-10" db="EMBL/GenBank/DDBJ databases">
        <authorList>
            <person name="Maclean D."/>
            <person name="Macfadyen A."/>
        </authorList>
    </citation>
    <scope>NUCLEOTIDE SEQUENCE [LARGE SCALE GENOMIC DNA]</scope>
</reference>
<dbReference type="InterPro" id="IPR005735">
    <property type="entry name" value="Znf_LSD1"/>
</dbReference>
<keyword evidence="2" id="KW-0539">Nucleus</keyword>
<dbReference type="InterPro" id="IPR040319">
    <property type="entry name" value="LSD1-like"/>
</dbReference>
<sequence length="208" mass="21900">MNGSPNPSMMQQQYASRQSQVVCGGCTTLLMFPQGAQNVRCARCGHITSVPPAGGSDMAQLVCSRQSCRVLLLYPRGAQQVQCSMCSMINSANTANDIGHLVCACCHMTLMYAHGASCVKCAVCNHVTPVSMSSVLHPPQQPQSSSATSNGGIPAQPSGALERAATQSVVVENPPSLDEDGNEVTIAFWRSLITLERTKHCASACDAV</sequence>
<feature type="region of interest" description="Disordered" evidence="3">
    <location>
        <begin position="135"/>
        <end position="158"/>
    </location>
</feature>
<evidence type="ECO:0000256" key="2">
    <source>
        <dbReference type="ARBA" id="ARBA00023242"/>
    </source>
</evidence>
<dbReference type="Proteomes" id="UP001314263">
    <property type="component" value="Unassembled WGS sequence"/>
</dbReference>
<dbReference type="NCBIfam" id="TIGR01053">
    <property type="entry name" value="LSD1"/>
    <property type="match status" value="3"/>
</dbReference>
<comment type="caution">
    <text evidence="5">The sequence shown here is derived from an EMBL/GenBank/DDBJ whole genome shotgun (WGS) entry which is preliminary data.</text>
</comment>
<name>A0AAV1IJJ4_9CHLO</name>
<evidence type="ECO:0000259" key="4">
    <source>
        <dbReference type="Pfam" id="PF06943"/>
    </source>
</evidence>
<feature type="domain" description="Zinc finger LSD1-type" evidence="4">
    <location>
        <begin position="23"/>
        <end position="47"/>
    </location>
</feature>
<evidence type="ECO:0000256" key="1">
    <source>
        <dbReference type="ARBA" id="ARBA00004123"/>
    </source>
</evidence>
<proteinExistence type="predicted"/>
<dbReference type="PANTHER" id="PTHR31747">
    <property type="entry name" value="PROTEIN LSD1"/>
    <property type="match status" value="1"/>
</dbReference>
<dbReference type="Pfam" id="PF06943">
    <property type="entry name" value="zf-LSD1"/>
    <property type="match status" value="3"/>
</dbReference>
<dbReference type="GO" id="GO:0005634">
    <property type="term" value="C:nucleus"/>
    <property type="evidence" value="ECO:0007669"/>
    <property type="project" value="UniProtKB-SubCell"/>
</dbReference>
<evidence type="ECO:0000313" key="6">
    <source>
        <dbReference type="Proteomes" id="UP001314263"/>
    </source>
</evidence>
<protein>
    <recommendedName>
        <fullName evidence="4">Zinc finger LSD1-type domain-containing protein</fullName>
    </recommendedName>
</protein>
<organism evidence="5 6">
    <name type="scientific">Coccomyxa viridis</name>
    <dbReference type="NCBI Taxonomy" id="1274662"/>
    <lineage>
        <taxon>Eukaryota</taxon>
        <taxon>Viridiplantae</taxon>
        <taxon>Chlorophyta</taxon>
        <taxon>core chlorophytes</taxon>
        <taxon>Trebouxiophyceae</taxon>
        <taxon>Trebouxiophyceae incertae sedis</taxon>
        <taxon>Coccomyxaceae</taxon>
        <taxon>Coccomyxa</taxon>
    </lineage>
</organism>
<evidence type="ECO:0000313" key="5">
    <source>
        <dbReference type="EMBL" id="CAK0787503.1"/>
    </source>
</evidence>
<feature type="domain" description="Zinc finger LSD1-type" evidence="4">
    <location>
        <begin position="67"/>
        <end position="88"/>
    </location>
</feature>
<evidence type="ECO:0000256" key="3">
    <source>
        <dbReference type="SAM" id="MobiDB-lite"/>
    </source>
</evidence>
<keyword evidence="6" id="KW-1185">Reference proteome</keyword>
<feature type="domain" description="Zinc finger LSD1-type" evidence="4">
    <location>
        <begin position="103"/>
        <end position="127"/>
    </location>
</feature>
<comment type="subcellular location">
    <subcellularLocation>
        <location evidence="1">Nucleus</location>
    </subcellularLocation>
</comment>